<dbReference type="EMBL" id="JAIWJX010000002">
    <property type="protein sequence ID" value="MCK6258399.1"/>
    <property type="molecule type" value="Genomic_DNA"/>
</dbReference>
<evidence type="ECO:0000256" key="1">
    <source>
        <dbReference type="SAM" id="Phobius"/>
    </source>
</evidence>
<proteinExistence type="predicted"/>
<protein>
    <submittedName>
        <fullName evidence="2">Uncharacterized protein</fullName>
    </submittedName>
</protein>
<dbReference type="RefSeq" id="WP_248253693.1">
    <property type="nucleotide sequence ID" value="NZ_JAIWJX010000002.1"/>
</dbReference>
<reference evidence="2" key="1">
    <citation type="submission" date="2021-09" db="EMBL/GenBank/DDBJ databases">
        <title>Genome analysis of Fictibacillus sp. KIGAM418 isolated from marine sediment.</title>
        <authorList>
            <person name="Seo M.-J."/>
            <person name="Cho E.-S."/>
            <person name="Hwang C.Y."/>
        </authorList>
    </citation>
    <scope>NUCLEOTIDE SEQUENCE</scope>
    <source>
        <strain evidence="2">KIGAM418</strain>
    </source>
</reference>
<feature type="transmembrane region" description="Helical" evidence="1">
    <location>
        <begin position="61"/>
        <end position="86"/>
    </location>
</feature>
<evidence type="ECO:0000313" key="3">
    <source>
        <dbReference type="Proteomes" id="UP001139011"/>
    </source>
</evidence>
<keyword evidence="1" id="KW-0472">Membrane</keyword>
<keyword evidence="3" id="KW-1185">Reference proteome</keyword>
<sequence length="93" mass="10187">MGKSVNNERPAKLATDEKYNVFTEVKVYTHDAGEVEAVSKKIEKLAYSTYSAQNELKEINIVFLIIKIGLITVGTVAVLIASIGIFNDDNGSH</sequence>
<keyword evidence="1" id="KW-1133">Transmembrane helix</keyword>
<dbReference type="Proteomes" id="UP001139011">
    <property type="component" value="Unassembled WGS sequence"/>
</dbReference>
<gene>
    <name evidence="2" type="ORF">LCY76_17635</name>
</gene>
<accession>A0A9X2BDZ3</accession>
<keyword evidence="1" id="KW-0812">Transmembrane</keyword>
<dbReference type="AlphaFoldDB" id="A0A9X2BDZ3"/>
<comment type="caution">
    <text evidence="2">The sequence shown here is derived from an EMBL/GenBank/DDBJ whole genome shotgun (WGS) entry which is preliminary data.</text>
</comment>
<organism evidence="2 3">
    <name type="scientific">Fictibacillus marinisediminis</name>
    <dbReference type="NCBI Taxonomy" id="2878389"/>
    <lineage>
        <taxon>Bacteria</taxon>
        <taxon>Bacillati</taxon>
        <taxon>Bacillota</taxon>
        <taxon>Bacilli</taxon>
        <taxon>Bacillales</taxon>
        <taxon>Fictibacillaceae</taxon>
        <taxon>Fictibacillus</taxon>
    </lineage>
</organism>
<name>A0A9X2BDZ3_9BACL</name>
<evidence type="ECO:0000313" key="2">
    <source>
        <dbReference type="EMBL" id="MCK6258399.1"/>
    </source>
</evidence>